<dbReference type="InterPro" id="IPR045058">
    <property type="entry name" value="GIMA/IAN/Toc"/>
</dbReference>
<dbReference type="Gene3D" id="3.40.50.300">
    <property type="entry name" value="P-loop containing nucleotide triphosphate hydrolases"/>
    <property type="match status" value="1"/>
</dbReference>
<evidence type="ECO:0000256" key="3">
    <source>
        <dbReference type="ARBA" id="ARBA00023134"/>
    </source>
</evidence>
<feature type="domain" description="AIG1-type G" evidence="4">
    <location>
        <begin position="44"/>
        <end position="251"/>
    </location>
</feature>
<dbReference type="InterPro" id="IPR006703">
    <property type="entry name" value="G_AIG1"/>
</dbReference>
<evidence type="ECO:0000256" key="1">
    <source>
        <dbReference type="ARBA" id="ARBA00008535"/>
    </source>
</evidence>
<dbReference type="InterPro" id="IPR027417">
    <property type="entry name" value="P-loop_NTPase"/>
</dbReference>
<dbReference type="AlphaFoldDB" id="A0AAY4DHZ7"/>
<reference evidence="5" key="3">
    <citation type="submission" date="2025-09" db="UniProtKB">
        <authorList>
            <consortium name="Ensembl"/>
        </authorList>
    </citation>
    <scope>IDENTIFICATION</scope>
</reference>
<dbReference type="SUPFAM" id="SSF52540">
    <property type="entry name" value="P-loop containing nucleoside triphosphate hydrolases"/>
    <property type="match status" value="1"/>
</dbReference>
<reference evidence="5 6" key="1">
    <citation type="submission" date="2020-06" db="EMBL/GenBank/DDBJ databases">
        <authorList>
            <consortium name="Wellcome Sanger Institute Data Sharing"/>
        </authorList>
    </citation>
    <scope>NUCLEOTIDE SEQUENCE [LARGE SCALE GENOMIC DNA]</scope>
</reference>
<dbReference type="GeneTree" id="ENSGT01150000286992"/>
<accession>A0AAY4DHZ7</accession>
<dbReference type="Proteomes" id="UP000694580">
    <property type="component" value="Chromosome 1"/>
</dbReference>
<dbReference type="CDD" id="cd01852">
    <property type="entry name" value="AIG1"/>
    <property type="match status" value="1"/>
</dbReference>
<evidence type="ECO:0000259" key="4">
    <source>
        <dbReference type="PROSITE" id="PS51720"/>
    </source>
</evidence>
<evidence type="ECO:0000256" key="2">
    <source>
        <dbReference type="ARBA" id="ARBA00022741"/>
    </source>
</evidence>
<dbReference type="PANTHER" id="PTHR10903:SF62">
    <property type="entry name" value="GTPASE IMAP FAMILY MEMBER 4-LIKE-RELATED"/>
    <property type="match status" value="1"/>
</dbReference>
<keyword evidence="6" id="KW-1185">Reference proteome</keyword>
<keyword evidence="2" id="KW-0547">Nucleotide-binding</keyword>
<dbReference type="PANTHER" id="PTHR10903">
    <property type="entry name" value="GTPASE, IMAP FAMILY MEMBER-RELATED"/>
    <property type="match status" value="1"/>
</dbReference>
<keyword evidence="3" id="KW-0342">GTP-binding</keyword>
<dbReference type="Pfam" id="PF04548">
    <property type="entry name" value="AIG1"/>
    <property type="match status" value="1"/>
</dbReference>
<protein>
    <recommendedName>
        <fullName evidence="4">AIG1-type G domain-containing protein</fullName>
    </recommendedName>
</protein>
<dbReference type="RefSeq" id="XP_028841940.1">
    <property type="nucleotide sequence ID" value="XM_028986107.1"/>
</dbReference>
<organism evidence="5 6">
    <name type="scientific">Denticeps clupeoides</name>
    <name type="common">denticle herring</name>
    <dbReference type="NCBI Taxonomy" id="299321"/>
    <lineage>
        <taxon>Eukaryota</taxon>
        <taxon>Metazoa</taxon>
        <taxon>Chordata</taxon>
        <taxon>Craniata</taxon>
        <taxon>Vertebrata</taxon>
        <taxon>Euteleostomi</taxon>
        <taxon>Actinopterygii</taxon>
        <taxon>Neopterygii</taxon>
        <taxon>Teleostei</taxon>
        <taxon>Clupei</taxon>
        <taxon>Clupeiformes</taxon>
        <taxon>Denticipitoidei</taxon>
        <taxon>Denticipitidae</taxon>
        <taxon>Denticeps</taxon>
    </lineage>
</organism>
<dbReference type="PROSITE" id="PS51720">
    <property type="entry name" value="G_AIG1"/>
    <property type="match status" value="1"/>
</dbReference>
<gene>
    <name evidence="5" type="primary">LOC114793928</name>
</gene>
<reference evidence="5" key="2">
    <citation type="submission" date="2025-08" db="UniProtKB">
        <authorList>
            <consortium name="Ensembl"/>
        </authorList>
    </citation>
    <scope>IDENTIFICATION</scope>
</reference>
<comment type="similarity">
    <text evidence="1">Belongs to the TRAFAC class TrmE-Era-EngA-EngB-Septin-like GTPase superfamily. AIG1/Toc34/Toc159-like paraseptin GTPase family. IAN subfamily.</text>
</comment>
<name>A0AAY4DHZ7_9TELE</name>
<evidence type="ECO:0000313" key="6">
    <source>
        <dbReference type="Proteomes" id="UP000694580"/>
    </source>
</evidence>
<dbReference type="GO" id="GO:0005525">
    <property type="term" value="F:GTP binding"/>
    <property type="evidence" value="ECO:0007669"/>
    <property type="project" value="UniProtKB-KW"/>
</dbReference>
<dbReference type="GeneID" id="114793928"/>
<proteinExistence type="inferred from homology"/>
<dbReference type="FunFam" id="3.40.50.300:FF:000366">
    <property type="entry name" value="GTPase, IMAP family member 2"/>
    <property type="match status" value="1"/>
</dbReference>
<sequence length="285" mass="32724">MFRIWLGRLSRSSFCHHHSLNNPTRLMDRGAGMKTESSPTQQVREERRIVLLGKSGDGKSSSGNTILGRQEFSVGHGARSSEAGAQSASALINGKQIKIIDMPGIFDTHMSEHDVKCEIMRSMIHCFPGAHVFIIVIKVQRYTEEEKIIRKITYVFGEDVLKYSLALFTHGDQLVKDQTIQEFVEQSPELNRFVQKCGGRCHVIDNKYWNQEQNEYRSNKVQVEKLLNTIEQVVEQNGGGCYTNEMLQDVERRIQKEEKRIRQNRYDIKGKIKKIMYGTQVSKSV</sequence>
<dbReference type="Ensembl" id="ENSDCDT00010055290.1">
    <property type="protein sequence ID" value="ENSDCDP00010045135.1"/>
    <property type="gene ID" value="ENSDCDG00010027845.1"/>
</dbReference>
<evidence type="ECO:0000313" key="5">
    <source>
        <dbReference type="Ensembl" id="ENSDCDP00010045135.1"/>
    </source>
</evidence>